<dbReference type="KEGG" id="tpol:Mal48_31850"/>
<protein>
    <submittedName>
        <fullName evidence="1">DNA mismatch repair protein</fullName>
    </submittedName>
</protein>
<evidence type="ECO:0000313" key="2">
    <source>
        <dbReference type="Proteomes" id="UP000315724"/>
    </source>
</evidence>
<dbReference type="RefSeq" id="WP_145201028.1">
    <property type="nucleotide sequence ID" value="NZ_CP036267.1"/>
</dbReference>
<dbReference type="Gene3D" id="3.30.565.10">
    <property type="entry name" value="Histidine kinase-like ATPase, C-terminal domain"/>
    <property type="match status" value="1"/>
</dbReference>
<dbReference type="Pfam" id="PF13589">
    <property type="entry name" value="HATPase_c_3"/>
    <property type="match status" value="1"/>
</dbReference>
<dbReference type="Proteomes" id="UP000315724">
    <property type="component" value="Chromosome"/>
</dbReference>
<proteinExistence type="predicted"/>
<dbReference type="SUPFAM" id="SSF55874">
    <property type="entry name" value="ATPase domain of HSP90 chaperone/DNA topoisomerase II/histidine kinase"/>
    <property type="match status" value="1"/>
</dbReference>
<dbReference type="EMBL" id="CP036267">
    <property type="protein sequence ID" value="QDT33928.1"/>
    <property type="molecule type" value="Genomic_DNA"/>
</dbReference>
<organism evidence="1 2">
    <name type="scientific">Thalassoglobus polymorphus</name>
    <dbReference type="NCBI Taxonomy" id="2527994"/>
    <lineage>
        <taxon>Bacteria</taxon>
        <taxon>Pseudomonadati</taxon>
        <taxon>Planctomycetota</taxon>
        <taxon>Planctomycetia</taxon>
        <taxon>Planctomycetales</taxon>
        <taxon>Planctomycetaceae</taxon>
        <taxon>Thalassoglobus</taxon>
    </lineage>
</organism>
<reference evidence="1 2" key="1">
    <citation type="submission" date="2019-02" db="EMBL/GenBank/DDBJ databases">
        <title>Deep-cultivation of Planctomycetes and their phenomic and genomic characterization uncovers novel biology.</title>
        <authorList>
            <person name="Wiegand S."/>
            <person name="Jogler M."/>
            <person name="Boedeker C."/>
            <person name="Pinto D."/>
            <person name="Vollmers J."/>
            <person name="Rivas-Marin E."/>
            <person name="Kohn T."/>
            <person name="Peeters S.H."/>
            <person name="Heuer A."/>
            <person name="Rast P."/>
            <person name="Oberbeckmann S."/>
            <person name="Bunk B."/>
            <person name="Jeske O."/>
            <person name="Meyerdierks A."/>
            <person name="Storesund J.E."/>
            <person name="Kallscheuer N."/>
            <person name="Luecker S."/>
            <person name="Lage O.M."/>
            <person name="Pohl T."/>
            <person name="Merkel B.J."/>
            <person name="Hornburger P."/>
            <person name="Mueller R.-W."/>
            <person name="Bruemmer F."/>
            <person name="Labrenz M."/>
            <person name="Spormann A.M."/>
            <person name="Op den Camp H."/>
            <person name="Overmann J."/>
            <person name="Amann R."/>
            <person name="Jetten M.S.M."/>
            <person name="Mascher T."/>
            <person name="Medema M.H."/>
            <person name="Devos D.P."/>
            <person name="Kaster A.-K."/>
            <person name="Ovreas L."/>
            <person name="Rohde M."/>
            <person name="Galperin M.Y."/>
            <person name="Jogler C."/>
        </authorList>
    </citation>
    <scope>NUCLEOTIDE SEQUENCE [LARGE SCALE GENOMIC DNA]</scope>
    <source>
        <strain evidence="1 2">Mal48</strain>
    </source>
</reference>
<accession>A0A517QQQ4</accession>
<gene>
    <name evidence="1" type="ORF">Mal48_31850</name>
</gene>
<evidence type="ECO:0000313" key="1">
    <source>
        <dbReference type="EMBL" id="QDT33928.1"/>
    </source>
</evidence>
<keyword evidence="2" id="KW-1185">Reference proteome</keyword>
<dbReference type="InterPro" id="IPR036890">
    <property type="entry name" value="HATPase_C_sf"/>
</dbReference>
<name>A0A517QQQ4_9PLAN</name>
<dbReference type="OrthoDB" id="9813438at2"/>
<sequence>MPRTVETAPSPKSHIKTLMRIGYTLNSAIADIIDNSIAAGSQNIDIYAPPGRKEPLISILDDGCGMDLDELTQNMRIGCKDPYAEREKGDLGRFGSGMKTASFSQARCLTVVSRKEGQPLVAARWDIDRIEEMDSWCLEVFDPAEVTQIDGLSPDFPVKCGTQLILSNLTCFDVGSHALDHDTELASRLSELRSYIALHFHRFMSGPDKRAFTINSTPIEPVDPFMTRERRYQEGPSERMRCKGGHISIKTHVLPHFKYMNAKRLEELGGADGITKNQGLYIYREKRLIIAGGWLGMKPSSQLGALARVQVDIPSSLDNDWSTDVKKASLQIPVKVKRGLKKFLADPVKRSKKVHRYRGKQEVANEFWKICEDENSQTITYQIDPDNDQLREILRNSDRETSVLLIRYLKLLAELVPINHIYEKMSERPRDVNQQNVDLSALEELIEKVIAR</sequence>
<dbReference type="AlphaFoldDB" id="A0A517QQQ4"/>